<organism evidence="6 7">
    <name type="scientific">Pseudocercospora musae</name>
    <dbReference type="NCBI Taxonomy" id="113226"/>
    <lineage>
        <taxon>Eukaryota</taxon>
        <taxon>Fungi</taxon>
        <taxon>Dikarya</taxon>
        <taxon>Ascomycota</taxon>
        <taxon>Pezizomycotina</taxon>
        <taxon>Dothideomycetes</taxon>
        <taxon>Dothideomycetidae</taxon>
        <taxon>Mycosphaerellales</taxon>
        <taxon>Mycosphaerellaceae</taxon>
        <taxon>Pseudocercospora</taxon>
    </lineage>
</organism>
<dbReference type="Proteomes" id="UP000073492">
    <property type="component" value="Unassembled WGS sequence"/>
</dbReference>
<dbReference type="PROSITE" id="PS00012">
    <property type="entry name" value="PHOSPHOPANTETHEINE"/>
    <property type="match status" value="2"/>
</dbReference>
<dbReference type="CDD" id="cd19542">
    <property type="entry name" value="CT_NRPS-like"/>
    <property type="match status" value="1"/>
</dbReference>
<feature type="region of interest" description="Disordered" evidence="4">
    <location>
        <begin position="4636"/>
        <end position="4655"/>
    </location>
</feature>
<dbReference type="GO" id="GO:0005737">
    <property type="term" value="C:cytoplasm"/>
    <property type="evidence" value="ECO:0007669"/>
    <property type="project" value="TreeGrafter"/>
</dbReference>
<keyword evidence="7" id="KW-1185">Reference proteome</keyword>
<dbReference type="GO" id="GO:0044550">
    <property type="term" value="P:secondary metabolite biosynthetic process"/>
    <property type="evidence" value="ECO:0007669"/>
    <property type="project" value="TreeGrafter"/>
</dbReference>
<dbReference type="FunFam" id="3.30.559.30:FF:000002">
    <property type="entry name" value="Nonribosomal peptide synthase Pes1"/>
    <property type="match status" value="1"/>
</dbReference>
<dbReference type="Gene3D" id="1.10.1200.10">
    <property type="entry name" value="ACP-like"/>
    <property type="match status" value="4"/>
</dbReference>
<evidence type="ECO:0000256" key="3">
    <source>
        <dbReference type="ARBA" id="ARBA00022598"/>
    </source>
</evidence>
<evidence type="ECO:0000256" key="4">
    <source>
        <dbReference type="SAM" id="MobiDB-lite"/>
    </source>
</evidence>
<dbReference type="GO" id="GO:0016874">
    <property type="term" value="F:ligase activity"/>
    <property type="evidence" value="ECO:0007669"/>
    <property type="project" value="UniProtKB-KW"/>
</dbReference>
<dbReference type="SUPFAM" id="SSF56801">
    <property type="entry name" value="Acetyl-CoA synthetase-like"/>
    <property type="match status" value="4"/>
</dbReference>
<dbReference type="SUPFAM" id="SSF47336">
    <property type="entry name" value="ACP-like"/>
    <property type="match status" value="4"/>
</dbReference>
<name>A0A139I4A9_9PEZI</name>
<keyword evidence="3" id="KW-0436">Ligase</keyword>
<dbReference type="PANTHER" id="PTHR45527:SF16">
    <property type="entry name" value="NONRIBOSOMAL PEPTIDE SYNTHASE ATNA-RELATED"/>
    <property type="match status" value="1"/>
</dbReference>
<dbReference type="Pfam" id="PF00668">
    <property type="entry name" value="Condensation"/>
    <property type="match status" value="5"/>
</dbReference>
<keyword evidence="2" id="KW-0597">Phosphoprotein</keyword>
<dbReference type="STRING" id="113226.A0A139I4A9"/>
<dbReference type="SMART" id="SM00823">
    <property type="entry name" value="PKS_PP"/>
    <property type="match status" value="4"/>
</dbReference>
<evidence type="ECO:0000313" key="6">
    <source>
        <dbReference type="EMBL" id="KXT09537.1"/>
    </source>
</evidence>
<dbReference type="FunFam" id="1.10.1200.10:FF:000005">
    <property type="entry name" value="Nonribosomal peptide synthetase 1"/>
    <property type="match status" value="2"/>
</dbReference>
<dbReference type="OrthoDB" id="416786at2759"/>
<dbReference type="InterPro" id="IPR036736">
    <property type="entry name" value="ACP-like_sf"/>
</dbReference>
<evidence type="ECO:0000259" key="5">
    <source>
        <dbReference type="PROSITE" id="PS50075"/>
    </source>
</evidence>
<feature type="domain" description="Carrier" evidence="5">
    <location>
        <begin position="816"/>
        <end position="892"/>
    </location>
</feature>
<dbReference type="InterPro" id="IPR000873">
    <property type="entry name" value="AMP-dep_synth/lig_dom"/>
</dbReference>
<evidence type="ECO:0000313" key="7">
    <source>
        <dbReference type="Proteomes" id="UP000073492"/>
    </source>
</evidence>
<dbReference type="InterPro" id="IPR020806">
    <property type="entry name" value="PKS_PP-bd"/>
</dbReference>
<dbReference type="Pfam" id="PF00501">
    <property type="entry name" value="AMP-binding"/>
    <property type="match status" value="4"/>
</dbReference>
<dbReference type="InterPro" id="IPR006162">
    <property type="entry name" value="Ppantetheine_attach_site"/>
</dbReference>
<sequence>MSINMNESSAGKTSAFWKEQFAGLDATIYPPAAAPSHQTASTIERSAILSLNFEPVQQLLGDGIDVLDVLMQAAWAVVLARRTNCSDVVFGSMSISGHLYPVRICFSRDETIAMFLQRISDQSRLLKMTHYSEIGLEAVAACSEEAQMACCFQSVLVTSVNDSEDDNGNRSVTALPSHLQAPLCNRMLRMTYSRLYASNQCRLRFESDAIHVSEADARTLFDQLTRSLYRIADSNAQSSIETLYQVDKAEVASLLEIPRPLPPAAEKCIHEVILTQTECSPDRLAVSASDGDITYRELQELTNLLAQYLIKQGITHESKVPLCLERSMVAVVTILAVMRAGACVLALDPSHPQSRLHAICRRVNASVAVTSPQFRTLLHPEVPHTVIVSLAVLRCLRGLGTLQQPIGVKYCPNALAYILFTSGSTGEPKGILMEHSAFVSSAYEFGHSLLLNSHTRALHFASYSFGAYLVETIVVLMFGGCVVIPTDYERLNTLAAFIQERKINWAVFTPSVISILHPRQVPQLETLVLGGEPVSVDIRDTWVGSVNLVLVYGQSETSTVGSATLLQADSDVRTIGRATGSRCWLVDPHNCDKLVPWGCIGEFVIESHGVARGYLNDAAATSQAFIATPSWAQNIPRQDGVAFFKTGDIGRYVDKDGGILYMGRKDRQVKIRGQRIELGDVEHHVRKILAPNENVIVEVIRASQSASDYHLVAFLSEIGPLSVTNTAGNGSSRVDDDDSASLSVEAAYNEDMRQSVTSKLAQQVPRYMLPSLWLRIRRFPTTGTGKIDRNRLQEFGRIFLRDQSMDKERLKDSGPVALTSTERMLASLWASVLGVVEQHLNADDDFFSMGGDSVLAMRLVSRARDSKFRLTVEEIFQWPSLRDMSQCMVDSTQEETGADILPFTILAGRTTDSQKQLAAAACGLSEDDIVDMYPCTPLQEGMMALSSDALDGGYLTRYVLEMASATDLIRWRTAVEEVIETAPIFRTRIISLGQTPNADLVQVVTSRGHPMSIHTSRCNNLEEFLSQHPVSMGLGEPLAHSMMVQIASKCFFVWTLHHAVFDAWSLGLIFTSIAERYRDTAYTKLTPFNNFIQYLVCSRGSSSKQFWRKYLEGLSCRHFPSFGPTRYKSTGGLSCRFERFCPLSHVSPSLSGVTKASTMKVALAIVISRYTGENDVVFGYTVSGRAAPLRGIERVAGPTIATVPVRVKLPAKHDSIVALLKTVQDEAVLTMSHEQTGLHNIAAMSPEANLACQFRTLLVILPERDPSTSMASFGNWLEEYWLDPSTYPLLIQCELLPNGINIRAIYDGNVFSRNVLGHVLDMLIEVNQRLATAEQWTTLGDVDAAAESDMAQQWSWNREVPAECPRNVHELLTEQAAMHSTAPAVRAWDGELTYAELELLSSRLAQELSKQRLSTAADSIVPLCFEKSIWMPVSMLGVMKAGAASVALDVTQPFNRLRAIVQQVQPQFWLCSRPTHQMAVSLAAAQDNHGANHGGPKIIIPNELNIGSATSSDSDICYVPPIVDSDHPLYVVFTSGSTGIPKGVIVTHGNFASALVHQKEKLGLTRQSRVLDFASYAFDMAWHNLLHLLFAGGCFCIPREADRIDDISGCVHRFHATFLNVTPQVANLLTTSALQALDALEVGGELASPDCAEHWRQYTRVRWFYGPSECTAIATISDDYVPPTHLGSRGLGLCAWIADPEDPQRLSPAYAEGELLLEGPLVAQGYLNEPDMTERAFIVDPPWLIQAGRCGRVYRTGDLVRRGCDGTLIFIGRKDGMIKIRGQRTELAEVDHHVTFALRESLACASIRVAAAVITPTDIADSILVAFVARSSAPMIPDLHSSLASVIRDASARLAREVPAHMIPFGYAVLESMPLSISGKLDRKALCSKGAALTTAQLITMASSKPPRWKASSKIEATLLANWARILKRPVDEIGVEDSWFRWGGNSISVMQLVASCRKEGMSIRVQDVFDHLTIADLARSIEQQSRELQGHALDGGTSKQDGDSNEPFELSPIQLYYLSLNPTPVAGFHQTIHIDVQRQTSKADLESALCKLVKRHAMLRARFRVELAYTGARKWRQIISDDLTSSYCLKSREIDNATVADSEYLSLVTESQSMLSIDRGPLFVAALLNSPGAQRLAIIVHHLAVDYVSMQILVEDLESLLRSPQQSPIDVDAASFRQWCSSQAKYACSQLAPSKTLPFEPRKRQLSFWTGDDAQLLHANTWSQASMRFFTLPSEVSKAILGCACSEPLNTRPVELLIAALIYSFDEVFEGTSHPLTVFNEGHGRQPFDASLDVTRTVGWFTTFFPVEIDSTSNHDLVDTIARVKDRMRSVPWSGWAYFACRMLHPLGRTAFGASAVEEVILNCSAGLEPPSSDDDRILRTINVDMEKPWHSFSSEHRFALFDVLVDVRGECLQIQFVYNTQIRHQDRIESWCRAYQSTLTHMAAMLPTLRHRLTLSDFPLAFKTYKDLRSFEDVLLPARSISRIDLDDVYPCAPAQRGILVSQSRRPDLYRVRFEIEIRLREAGDANQAATIDLERLKTAWCQVVQRHAALRTVLVNDMPGSGFGQIVLDKIRPDIQISTAAIDCRTPVGSVSQPKVSRSGMPEHQVMIHKDSDGVVLFELMITHALIDAHSYGIIQRDLLLAYDCRLSTARPSSTFRDYISFMAAQPLDNARDYWAGRLEGLEACKFPAINGSSSNNSIRHVSITNINHTRLQQTCQESNVTLYSVCLIAWALVLRAYTGCERPCFACVSSGRERDVLDIEEIVGPVISTLPFVVHLEQNTTLIAMAQQVQGEHVKSMHHNALSLDEVLHYSPVHGVPFNTAISLTVTEAPATTFKNAGGTLMLRTRGGDDPTEFDIAIEVTTTRDSTITRLSYTASLMSDDAATSVAEAFNTALSSIACFPQSSVKNADLTGESDLVQILRWNESISAQAGQTLHDLVQIQVQQLDHLSDCLSFYLRRQGVQREVLVPCCFGKSKWYVVATLAVLKAGGGFVPLDPSHPPSRHQGILSQAKAHVVLASRKCASLPSFALCNVIVIDAETVRGLSANDTDRIWNGTLASIDSVAYVLFTSGSTGEPKGVIVEHGQISTSCLEHGIRLGFEEKPRVLQFSAHVFDASVQEIFTTLVFGGCVTIPDDDLRLADLGQAIADFNVSWAVLTPSVASILRPARLANLKTLVLCGEKVTPAALQDWSCVRRVMVGYGPAEASIVCTAGDLSLVDLLGKYHIGKPVGSRCWIVHPWNHERLVPLGAIGELLVDGPTVARGYLNDEVRTKQSFVSNHPKVSNNQHWQNSQHRLYKTGDLVRYRSDGNIEFIDRLDQQVKIHGQRVELGEIESHLKTCFPQTYAFVVESVTLPSHGSAELVAFIQEQCNTSSLDTARYGGDPQLQLASDDLKTLAEYMDGITERLSSQIPQYMVPSLCVLLDRIPLSDSGKADRRKLRQIALQWSVDEIRQLRDRHRYIAQPRTSTERTLRDLWARILNTNPDSIGTNDNFFRLGGDSLSAIKLVASARELDITLSVRDLLLSPKLADFARAVGPLDERKDQVQISDNKRVSPLPSMLPAGLDRALAAAACEIEEAKVCDLYPCSALQIGMMSLSAQHTGEYVVCHSLELDIGVDQRRLRWAWERTVASTPILRTRITDLEKFGFFQVVVDETIPWMEYDGKLDELLKSEKQRPFDLGRRLTHFTMSSIGQSVEAYFVLTIHHALFDGWSWELILRLVYSNYHGPETIRPPVTVDYGTFIRHISKSVDERRRNFWRSYFEGLECSHFPKPAPGRTPFYNNLRQLEVSHILSSERNSDVTIATIIRTAWALVLCRHMASADIVIGWTVSGRDIDLKGIESVVGPTVATIPVRIRFHDDECRMSTFLGEIQRESAALLEHEQVGLRYIASCSADAEIACKFQTLVIVYPESSHDLAAVELGRWNLDSAGASIRTYPLVLRLRSANSVLHVQASFDEQSIDQEELDGLLQRFMHTIKQLEELSPGVKVKDVSVTTPQELAQIWKWNADVPSREHTCIHDLIGQQASRTPNAAAICSWDGSLSYTELEMLSTSIARVLCRTEDFRGSVIPLCFDKSAWMPVAVLAVMKAGAASVALDTDQPQRRLQLIVEQVSAPVILCCRTTKALAQSLVRRGQILSIDDCVSPSDCNVHAETLLPAIRATEALYVVFTSGSTGSPKGVVITHENFSSASKHQRKALRLDQDCRVLDYVSYAFDVAWSNILHTLIAGGCLCIPDATTRRDDINTAIRDMAVSYVHLTPSVGRMLVPSRVPSLRTLVYIGEPLGADEVSRWRGTSVTIINTYGPAECTVTSTIQHCDADSINSDPAIGIGVGLNAWIVEPTQSQHLAGIGSIGELVLEGPLVGNGYLGDPHKTAEAFVDSPLWLKGEPGHKSCGPRGRFYRSGDLVKYQSRQNRELIFVGRQDRQVKIRGQRIELGEVEFTVGKVLRGFFQTDDLQLAAELVRSPHSAKHSTLALFYTLVGDSQDRRGPSEMDPTIVSHINEQLALELPPAMIPVAYFAIPVMPLAPTGKLDRRRLCDIGCRLISNDPAGLSTTTVVASRESLTATERELCRLWSRILNCSEAEVEHGEFLRLGGDSITAMQLAAACRRQGFGDVRVTDILKQKTVQNLAKIVDERRTTKQEASSPSTGLDDDAGSIERSMSAETAPNDRVAQALTQLGLQSSEIEDVFPCASAQQGILLRQAADARLYHLQFELLVSSTTETAVDCRRLQRAWATVVRRHPILRTVFTEDLPGSESFMQVVLRDTKPDVRIVSDGREPAMGQLLASLPKSQPGHVFEIYAAAGQNHSSVKLVVHINHALVDAHSINILLNEMTANEEDL</sequence>
<dbReference type="InterPro" id="IPR009081">
    <property type="entry name" value="PP-bd_ACP"/>
</dbReference>
<dbReference type="InterPro" id="IPR023213">
    <property type="entry name" value="CAT-like_dom_sf"/>
</dbReference>
<dbReference type="Pfam" id="PF00550">
    <property type="entry name" value="PP-binding"/>
    <property type="match status" value="4"/>
</dbReference>
<feature type="domain" description="Carrier" evidence="5">
    <location>
        <begin position="3465"/>
        <end position="3541"/>
    </location>
</feature>
<dbReference type="PROSITE" id="PS50075">
    <property type="entry name" value="CARRIER"/>
    <property type="match status" value="4"/>
</dbReference>
<dbReference type="NCBIfam" id="NF003417">
    <property type="entry name" value="PRK04813.1"/>
    <property type="match status" value="4"/>
</dbReference>
<proteinExistence type="predicted"/>
<dbReference type="PROSITE" id="PS00455">
    <property type="entry name" value="AMP_BINDING"/>
    <property type="match status" value="4"/>
</dbReference>
<accession>A0A139I4A9</accession>
<dbReference type="GO" id="GO:0031177">
    <property type="term" value="F:phosphopantetheine binding"/>
    <property type="evidence" value="ECO:0007669"/>
    <property type="project" value="InterPro"/>
</dbReference>
<dbReference type="InterPro" id="IPR020845">
    <property type="entry name" value="AMP-binding_CS"/>
</dbReference>
<dbReference type="InterPro" id="IPR001242">
    <property type="entry name" value="Condensation_dom"/>
</dbReference>
<dbReference type="CDD" id="cd19545">
    <property type="entry name" value="FUM14_C_NRPS-like"/>
    <property type="match status" value="2"/>
</dbReference>
<dbReference type="InterPro" id="IPR045851">
    <property type="entry name" value="AMP-bd_C_sf"/>
</dbReference>
<dbReference type="CDD" id="cd05918">
    <property type="entry name" value="A_NRPS_SidN3_like"/>
    <property type="match status" value="4"/>
</dbReference>
<dbReference type="Gene3D" id="3.30.300.30">
    <property type="match status" value="4"/>
</dbReference>
<dbReference type="InterPro" id="IPR010071">
    <property type="entry name" value="AA_adenyl_dom"/>
</dbReference>
<dbReference type="Gene3D" id="3.40.50.12780">
    <property type="entry name" value="N-terminal domain of ligase-like"/>
    <property type="match status" value="4"/>
</dbReference>
<comment type="caution">
    <text evidence="6">The sequence shown here is derived from an EMBL/GenBank/DDBJ whole genome shotgun (WGS) entry which is preliminary data.</text>
</comment>
<evidence type="ECO:0000256" key="2">
    <source>
        <dbReference type="ARBA" id="ARBA00022553"/>
    </source>
</evidence>
<reference evidence="6 7" key="1">
    <citation type="submission" date="2015-07" db="EMBL/GenBank/DDBJ databases">
        <title>Comparative genomics of the Sigatoka disease complex on banana suggests a link between parallel evolutionary changes in Pseudocercospora fijiensis and Pseudocercospora eumusae and increased virulence on the banana host.</title>
        <authorList>
            <person name="Chang T.-C."/>
            <person name="Salvucci A."/>
            <person name="Crous P.W."/>
            <person name="Stergiopoulos I."/>
        </authorList>
    </citation>
    <scope>NUCLEOTIDE SEQUENCE [LARGE SCALE GENOMIC DNA]</scope>
    <source>
        <strain evidence="6 7">CBS 116634</strain>
    </source>
</reference>
<dbReference type="PANTHER" id="PTHR45527">
    <property type="entry name" value="NONRIBOSOMAL PEPTIDE SYNTHETASE"/>
    <property type="match status" value="1"/>
</dbReference>
<gene>
    <name evidence="6" type="ORF">AC579_9092</name>
</gene>
<evidence type="ECO:0000256" key="1">
    <source>
        <dbReference type="ARBA" id="ARBA00022450"/>
    </source>
</evidence>
<protein>
    <recommendedName>
        <fullName evidence="5">Carrier domain-containing protein</fullName>
    </recommendedName>
</protein>
<dbReference type="Gene3D" id="3.30.559.10">
    <property type="entry name" value="Chloramphenicol acetyltransferase-like domain"/>
    <property type="match status" value="5"/>
</dbReference>
<dbReference type="GO" id="GO:0043041">
    <property type="term" value="P:amino acid activation for nonribosomal peptide biosynthetic process"/>
    <property type="evidence" value="ECO:0007669"/>
    <property type="project" value="TreeGrafter"/>
</dbReference>
<dbReference type="InterPro" id="IPR042099">
    <property type="entry name" value="ANL_N_sf"/>
</dbReference>
<dbReference type="FunFam" id="3.30.300.30:FF:000015">
    <property type="entry name" value="Nonribosomal peptide synthase SidD"/>
    <property type="match status" value="4"/>
</dbReference>
<keyword evidence="1" id="KW-0596">Phosphopantetheine</keyword>
<feature type="domain" description="Carrier" evidence="5">
    <location>
        <begin position="1910"/>
        <end position="1986"/>
    </location>
</feature>
<dbReference type="EMBL" id="LFZO01000330">
    <property type="protein sequence ID" value="KXT09537.1"/>
    <property type="molecule type" value="Genomic_DNA"/>
</dbReference>
<dbReference type="Gene3D" id="3.30.559.30">
    <property type="entry name" value="Nonribosomal peptide synthetase, condensation domain"/>
    <property type="match status" value="5"/>
</dbReference>
<dbReference type="NCBIfam" id="TIGR01733">
    <property type="entry name" value="AA-adenyl-dom"/>
    <property type="match status" value="2"/>
</dbReference>
<feature type="domain" description="Carrier" evidence="5">
    <location>
        <begin position="4561"/>
        <end position="4637"/>
    </location>
</feature>
<dbReference type="SUPFAM" id="SSF52777">
    <property type="entry name" value="CoA-dependent acyltransferases"/>
    <property type="match status" value="10"/>
</dbReference>